<dbReference type="GO" id="GO:0030975">
    <property type="term" value="F:thiamine binding"/>
    <property type="evidence" value="ECO:0007669"/>
    <property type="project" value="TreeGrafter"/>
</dbReference>
<dbReference type="AlphaFoldDB" id="A0A3D9KM04"/>
<dbReference type="GO" id="GO:0030976">
    <property type="term" value="F:thiamine pyrophosphate binding"/>
    <property type="evidence" value="ECO:0007669"/>
    <property type="project" value="TreeGrafter"/>
</dbReference>
<reference evidence="4 5" key="1">
    <citation type="submission" date="2018-07" db="EMBL/GenBank/DDBJ databases">
        <title>Genomic Encyclopedia of Type Strains, Phase III (KMG-III): the genomes of soil and plant-associated and newly described type strains.</title>
        <authorList>
            <person name="Whitman W."/>
        </authorList>
    </citation>
    <scope>NUCLEOTIDE SEQUENCE [LARGE SCALE GENOMIC DNA]</scope>
    <source>
        <strain evidence="4 5">CECT 7287</strain>
    </source>
</reference>
<sequence length="376" mass="39939">MKKTKTKLTGISLLLAIAMTVMSACGANGNNAANSGAQPTTSPSAETASPSAETTPASEEPTPETQDEGTLTVYLNDFDDIIGPMFEAATGHKINLVKGNGAEIMSRIQAEKGNPHWDVVWLDAMPTVYGMGEDNQLLTDWVPDNAAKLKDTYQAYVPANKSFYPTGAHAAGIIVYNTNAYTADQAPNSWDDFAKPEFKGAVGMADPAIAAPAFPFVARFFSEKQLDGGKTFFDSLFANGLKVYPKNPNVAAALSSGEIKAAALQESNAYGLVNSGEPIGIIWPEDGAPASVRVAAIQKNTKNPNAAKAFVNFLLDPATQQQLIDQGDESYFEPSVPGVNPKADRAADANLVAADAAWAFEHEAEIKQWFADKAVK</sequence>
<dbReference type="SUPFAM" id="SSF53850">
    <property type="entry name" value="Periplasmic binding protein-like II"/>
    <property type="match status" value="1"/>
</dbReference>
<dbReference type="PANTHER" id="PTHR30006">
    <property type="entry name" value="THIAMINE-BINDING PERIPLASMIC PROTEIN-RELATED"/>
    <property type="match status" value="1"/>
</dbReference>
<dbReference type="EMBL" id="QRDZ01000003">
    <property type="protein sequence ID" value="RED86573.1"/>
    <property type="molecule type" value="Genomic_DNA"/>
</dbReference>
<dbReference type="RefSeq" id="WP_220377055.1">
    <property type="nucleotide sequence ID" value="NZ_QRDZ01000003.1"/>
</dbReference>
<evidence type="ECO:0000313" key="5">
    <source>
        <dbReference type="Proteomes" id="UP000256977"/>
    </source>
</evidence>
<feature type="signal peptide" evidence="3">
    <location>
        <begin position="1"/>
        <end position="23"/>
    </location>
</feature>
<feature type="chain" id="PRO_5038665940" evidence="3">
    <location>
        <begin position="24"/>
        <end position="376"/>
    </location>
</feature>
<feature type="compositionally biased region" description="Low complexity" evidence="2">
    <location>
        <begin position="33"/>
        <end position="60"/>
    </location>
</feature>
<evidence type="ECO:0000256" key="2">
    <source>
        <dbReference type="SAM" id="MobiDB-lite"/>
    </source>
</evidence>
<dbReference type="Proteomes" id="UP000256977">
    <property type="component" value="Unassembled WGS sequence"/>
</dbReference>
<name>A0A3D9KM04_9BACL</name>
<accession>A0A3D9KM04</accession>
<dbReference type="GO" id="GO:0015888">
    <property type="term" value="P:thiamine transport"/>
    <property type="evidence" value="ECO:0007669"/>
    <property type="project" value="TreeGrafter"/>
</dbReference>
<evidence type="ECO:0000256" key="3">
    <source>
        <dbReference type="SAM" id="SignalP"/>
    </source>
</evidence>
<proteinExistence type="predicted"/>
<dbReference type="PANTHER" id="PTHR30006:SF2">
    <property type="entry name" value="ABC TRANSPORTER SUBSTRATE-BINDING PROTEIN"/>
    <property type="match status" value="1"/>
</dbReference>
<comment type="caution">
    <text evidence="4">The sequence shown here is derived from an EMBL/GenBank/DDBJ whole genome shotgun (WGS) entry which is preliminary data.</text>
</comment>
<keyword evidence="5" id="KW-1185">Reference proteome</keyword>
<keyword evidence="1 3" id="KW-0732">Signal</keyword>
<organism evidence="4 5">
    <name type="scientific">Cohnella phaseoli</name>
    <dbReference type="NCBI Taxonomy" id="456490"/>
    <lineage>
        <taxon>Bacteria</taxon>
        <taxon>Bacillati</taxon>
        <taxon>Bacillota</taxon>
        <taxon>Bacilli</taxon>
        <taxon>Bacillales</taxon>
        <taxon>Paenibacillaceae</taxon>
        <taxon>Cohnella</taxon>
    </lineage>
</organism>
<evidence type="ECO:0000256" key="1">
    <source>
        <dbReference type="ARBA" id="ARBA00022729"/>
    </source>
</evidence>
<dbReference type="GO" id="GO:0030288">
    <property type="term" value="C:outer membrane-bounded periplasmic space"/>
    <property type="evidence" value="ECO:0007669"/>
    <property type="project" value="TreeGrafter"/>
</dbReference>
<feature type="region of interest" description="Disordered" evidence="2">
    <location>
        <begin position="33"/>
        <end position="69"/>
    </location>
</feature>
<dbReference type="Gene3D" id="3.40.190.10">
    <property type="entry name" value="Periplasmic binding protein-like II"/>
    <property type="match status" value="2"/>
</dbReference>
<evidence type="ECO:0000313" key="4">
    <source>
        <dbReference type="EMBL" id="RED86573.1"/>
    </source>
</evidence>
<gene>
    <name evidence="4" type="ORF">DFP98_103428</name>
</gene>
<dbReference type="PROSITE" id="PS51257">
    <property type="entry name" value="PROKAR_LIPOPROTEIN"/>
    <property type="match status" value="1"/>
</dbReference>
<dbReference type="Pfam" id="PF13343">
    <property type="entry name" value="SBP_bac_6"/>
    <property type="match status" value="1"/>
</dbReference>
<protein>
    <submittedName>
        <fullName evidence="4">Iron(III) transport system substrate-binding protein</fullName>
    </submittedName>
</protein>